<evidence type="ECO:0008006" key="3">
    <source>
        <dbReference type="Google" id="ProtNLM"/>
    </source>
</evidence>
<evidence type="ECO:0000313" key="1">
    <source>
        <dbReference type="EMBL" id="USN16368.1"/>
    </source>
</evidence>
<proteinExistence type="predicted"/>
<evidence type="ECO:0000313" key="2">
    <source>
        <dbReference type="Proteomes" id="UP001056883"/>
    </source>
</evidence>
<dbReference type="Proteomes" id="UP001056883">
    <property type="component" value="Segment"/>
</dbReference>
<accession>A0A9E7MTE8</accession>
<name>A0A9E7MTE8_9CAUD</name>
<organism evidence="1 2">
    <name type="scientific">Luteibacter phage vB_LflM-Pluto</name>
    <dbReference type="NCBI Taxonomy" id="2948611"/>
    <lineage>
        <taxon>Viruses</taxon>
        <taxon>Duplodnaviria</taxon>
        <taxon>Heunggongvirae</taxon>
        <taxon>Uroviricota</taxon>
        <taxon>Caudoviricetes</taxon>
        <taxon>Lindbergviridae</taxon>
        <taxon>Plutovirus</taxon>
        <taxon>Plutovirus pluto</taxon>
    </lineage>
</organism>
<dbReference type="EMBL" id="ON529861">
    <property type="protein sequence ID" value="USN16368.1"/>
    <property type="molecule type" value="Genomic_DNA"/>
</dbReference>
<keyword evidence="2" id="KW-1185">Reference proteome</keyword>
<sequence length="160" mass="17775">MESTDAPSPAMLRDESFARYNQVWFDEYVMLRLHGEMSTRAFLKVFPPEWDVGGKAFVYAQAVEFNPYVVSTLRDAIAAADPKTLWNPKLAIHALVEISRDLSEKGTVRLGAMKELNVLCEITVIDENGKTRAGRSLSDFYRDEANNAPAANEANESGSA</sequence>
<reference evidence="1" key="1">
    <citation type="submission" date="2022-05" db="EMBL/GenBank/DDBJ databases">
        <authorList>
            <person name="Friedrich I."/>
            <person name="Poehlein A."/>
            <person name="Schneider D."/>
            <person name="Hertel R."/>
            <person name="Daniel R."/>
        </authorList>
    </citation>
    <scope>NUCLEOTIDE SEQUENCE</scope>
</reference>
<protein>
    <recommendedName>
        <fullName evidence="3">Terminase small subunit</fullName>
    </recommendedName>
</protein>
<gene>
    <name evidence="1" type="ORF">PLUTO_00520</name>
</gene>